<gene>
    <name evidence="1" type="primary">orf04244</name>
    <name evidence="1" type="ORF">Q903MT_gene4221</name>
</gene>
<reference evidence="1" key="1">
    <citation type="submission" date="2019-03" db="EMBL/GenBank/DDBJ databases">
        <title>Largest Complete Mitochondrial Genome of a Gymnosperm, Sitka Spruce (Picea sitchensis), Indicates Complex Physical Structure.</title>
        <authorList>
            <person name="Jackman S.D."/>
            <person name="Coombe L."/>
            <person name="Warren R."/>
            <person name="Kirk H."/>
            <person name="Trinh E."/>
            <person name="McLeod T."/>
            <person name="Pleasance S."/>
            <person name="Pandoh P."/>
            <person name="Zhao Y."/>
            <person name="Coope R."/>
            <person name="Bousquet J."/>
            <person name="Bohlmann J.C."/>
            <person name="Jones S.J.M."/>
            <person name="Birol I."/>
        </authorList>
    </citation>
    <scope>NUCLEOTIDE SEQUENCE</scope>
    <source>
        <strain evidence="1">Q903</strain>
    </source>
</reference>
<name>A0A6B9XT34_PICSI</name>
<dbReference type="AlphaFoldDB" id="A0A6B9XT34"/>
<keyword evidence="1" id="KW-0496">Mitochondrion</keyword>
<dbReference type="EMBL" id="MK697699">
    <property type="protein sequence ID" value="QHR90198.1"/>
    <property type="molecule type" value="Genomic_DNA"/>
</dbReference>
<evidence type="ECO:0000313" key="1">
    <source>
        <dbReference type="EMBL" id="QHR90198.1"/>
    </source>
</evidence>
<proteinExistence type="predicted"/>
<protein>
    <submittedName>
        <fullName evidence="1">Uncharacterized protein</fullName>
    </submittedName>
</protein>
<organism evidence="1">
    <name type="scientific">Picea sitchensis</name>
    <name type="common">Sitka spruce</name>
    <name type="synonym">Pinus sitchensis</name>
    <dbReference type="NCBI Taxonomy" id="3332"/>
    <lineage>
        <taxon>Eukaryota</taxon>
        <taxon>Viridiplantae</taxon>
        <taxon>Streptophyta</taxon>
        <taxon>Embryophyta</taxon>
        <taxon>Tracheophyta</taxon>
        <taxon>Spermatophyta</taxon>
        <taxon>Pinopsida</taxon>
        <taxon>Pinidae</taxon>
        <taxon>Conifers I</taxon>
        <taxon>Pinales</taxon>
        <taxon>Pinaceae</taxon>
        <taxon>Picea</taxon>
    </lineage>
</organism>
<accession>A0A6B9XT34</accession>
<geneLocation type="mitochondrion" evidence="1"/>
<sequence length="63" mass="7476">MCILSRECRTMPLRQAHTYRVAWHLKVGNTLLNLHMYVYWLCMDYDVANILYFVVLPSQLTGI</sequence>